<dbReference type="InterPro" id="IPR023214">
    <property type="entry name" value="HAD_sf"/>
</dbReference>
<keyword evidence="2" id="KW-0378">Hydrolase</keyword>
<reference evidence="3 4" key="1">
    <citation type="submission" date="2018-03" db="EMBL/GenBank/DDBJ databases">
        <title>Alkalicoccus saliphilus sp. nov., isolated from a mineral pool.</title>
        <authorList>
            <person name="Zhao B."/>
        </authorList>
    </citation>
    <scope>NUCLEOTIDE SEQUENCE [LARGE SCALE GENOMIC DNA]</scope>
    <source>
        <strain evidence="3 4">6AG</strain>
    </source>
</reference>
<dbReference type="RefSeq" id="WP_107583593.1">
    <property type="nucleotide sequence ID" value="NZ_PZJJ01000003.1"/>
</dbReference>
<dbReference type="SFLD" id="SFLDS00003">
    <property type="entry name" value="Haloacid_Dehalogenase"/>
    <property type="match status" value="1"/>
</dbReference>
<evidence type="ECO:0000313" key="3">
    <source>
        <dbReference type="EMBL" id="PTL40005.1"/>
    </source>
</evidence>
<accession>A0A2T4U9D4</accession>
<dbReference type="OrthoDB" id="264363at2"/>
<dbReference type="SUPFAM" id="SSF56784">
    <property type="entry name" value="HAD-like"/>
    <property type="match status" value="1"/>
</dbReference>
<name>A0A2T4U9D4_9BACI</name>
<dbReference type="AlphaFoldDB" id="A0A2T4U9D4"/>
<keyword evidence="4" id="KW-1185">Reference proteome</keyword>
<dbReference type="NCBIfam" id="TIGR01493">
    <property type="entry name" value="HAD-SF-IA-v2"/>
    <property type="match status" value="1"/>
</dbReference>
<dbReference type="NCBIfam" id="TIGR01428">
    <property type="entry name" value="HAD_type_II"/>
    <property type="match status" value="1"/>
</dbReference>
<dbReference type="SFLD" id="SFLDG01129">
    <property type="entry name" value="C1.5:_HAD__Beta-PGM__Phosphata"/>
    <property type="match status" value="1"/>
</dbReference>
<comment type="similarity">
    <text evidence="1">Belongs to the HAD-like hydrolase superfamily. S-2-haloalkanoic acid dehalogenase family.</text>
</comment>
<evidence type="ECO:0000313" key="4">
    <source>
        <dbReference type="Proteomes" id="UP000240509"/>
    </source>
</evidence>
<organism evidence="3 4">
    <name type="scientific">Alkalicoccus saliphilus</name>
    <dbReference type="NCBI Taxonomy" id="200989"/>
    <lineage>
        <taxon>Bacteria</taxon>
        <taxon>Bacillati</taxon>
        <taxon>Bacillota</taxon>
        <taxon>Bacilli</taxon>
        <taxon>Bacillales</taxon>
        <taxon>Bacillaceae</taxon>
        <taxon>Alkalicoccus</taxon>
    </lineage>
</organism>
<comment type="caution">
    <text evidence="3">The sequence shown here is derived from an EMBL/GenBank/DDBJ whole genome shotgun (WGS) entry which is preliminary data.</text>
</comment>
<dbReference type="PANTHER" id="PTHR43316:SF3">
    <property type="entry name" value="HALOACID DEHALOGENASE, TYPE II (AFU_ORTHOLOGUE AFUA_2G07750)-RELATED"/>
    <property type="match status" value="1"/>
</dbReference>
<dbReference type="InterPro" id="IPR006328">
    <property type="entry name" value="2-HAD"/>
</dbReference>
<dbReference type="InterPro" id="IPR036412">
    <property type="entry name" value="HAD-like_sf"/>
</dbReference>
<gene>
    <name evidence="3" type="ORF">C6Y45_03265</name>
</gene>
<dbReference type="EMBL" id="PZJJ01000003">
    <property type="protein sequence ID" value="PTL40005.1"/>
    <property type="molecule type" value="Genomic_DNA"/>
</dbReference>
<dbReference type="Pfam" id="PF00702">
    <property type="entry name" value="Hydrolase"/>
    <property type="match status" value="1"/>
</dbReference>
<evidence type="ECO:0000256" key="1">
    <source>
        <dbReference type="ARBA" id="ARBA00008106"/>
    </source>
</evidence>
<dbReference type="InterPro" id="IPR006439">
    <property type="entry name" value="HAD-SF_hydro_IA"/>
</dbReference>
<dbReference type="GO" id="GO:0019120">
    <property type="term" value="F:hydrolase activity, acting on acid halide bonds, in C-halide compounds"/>
    <property type="evidence" value="ECO:0007669"/>
    <property type="project" value="InterPro"/>
</dbReference>
<dbReference type="InterPro" id="IPR051540">
    <property type="entry name" value="S-2-haloacid_dehalogenase"/>
</dbReference>
<evidence type="ECO:0000256" key="2">
    <source>
        <dbReference type="ARBA" id="ARBA00022801"/>
    </source>
</evidence>
<dbReference type="Proteomes" id="UP000240509">
    <property type="component" value="Unassembled WGS sequence"/>
</dbReference>
<proteinExistence type="inferred from homology"/>
<dbReference type="Gene3D" id="3.40.50.1000">
    <property type="entry name" value="HAD superfamily/HAD-like"/>
    <property type="match status" value="1"/>
</dbReference>
<dbReference type="PRINTS" id="PR00413">
    <property type="entry name" value="HADHALOGNASE"/>
</dbReference>
<dbReference type="InterPro" id="IPR023198">
    <property type="entry name" value="PGP-like_dom2"/>
</dbReference>
<protein>
    <submittedName>
        <fullName evidence="3">Haloacid dehalogenase type II</fullName>
    </submittedName>
</protein>
<dbReference type="CDD" id="cd02588">
    <property type="entry name" value="HAD_L2-DEX"/>
    <property type="match status" value="1"/>
</dbReference>
<dbReference type="PANTHER" id="PTHR43316">
    <property type="entry name" value="HYDROLASE, HALOACID DELAHOGENASE-RELATED"/>
    <property type="match status" value="1"/>
</dbReference>
<sequence length="225" mass="25494">MYKVIMYDVYGTLFDPSSAGKAVREAFPEKEAEVASLWRRKQLDYAFLCQMTGTYRPFSLLTKEAFIHALEAYGIEPDDRLLQGAVEAYKTLDIYDETEEVLSRQKGVVHAVVSNGSRDMLEPLIHDSGAAPFIDEILSMDEVKQYKPSPAAYQYALRYFGVNRKEVLFVSSNTWDVIGAGTFGFDTLWLNRSGSIFETGHHHPDYTGKSLYDLESILESSRSEK</sequence>
<dbReference type="Gene3D" id="1.10.150.240">
    <property type="entry name" value="Putative phosphatase, domain 2"/>
    <property type="match status" value="1"/>
</dbReference>